<evidence type="ECO:0000256" key="1">
    <source>
        <dbReference type="SAM" id="Phobius"/>
    </source>
</evidence>
<evidence type="ECO:0000313" key="2">
    <source>
        <dbReference type="EMBL" id="KPK67223.1"/>
    </source>
</evidence>
<proteinExistence type="predicted"/>
<feature type="transmembrane region" description="Helical" evidence="1">
    <location>
        <begin position="45"/>
        <end position="70"/>
    </location>
</feature>
<organism evidence="2 3">
    <name type="scientific">candidate division TA06 bacterium SM23_40</name>
    <dbReference type="NCBI Taxonomy" id="1703774"/>
    <lineage>
        <taxon>Bacteria</taxon>
        <taxon>Bacteria division TA06</taxon>
    </lineage>
</organism>
<keyword evidence="1" id="KW-1133">Transmembrane helix</keyword>
<reference evidence="2 3" key="1">
    <citation type="journal article" date="2015" name="Microbiome">
        <title>Genomic resolution of linkages in carbon, nitrogen, and sulfur cycling among widespread estuary sediment bacteria.</title>
        <authorList>
            <person name="Baker B.J."/>
            <person name="Lazar C.S."/>
            <person name="Teske A.P."/>
            <person name="Dick G.J."/>
        </authorList>
    </citation>
    <scope>NUCLEOTIDE SEQUENCE [LARGE SCALE GENOMIC DNA]</scope>
    <source>
        <strain evidence="2">SM23_40</strain>
    </source>
</reference>
<dbReference type="AlphaFoldDB" id="A0A0S8G2G4"/>
<sequence>MGDASGIFIGSVLVALVLRVPLILLEGGLKLVVFSRFANARRAEVLRSVVGVVILETLASIVFVGGIGFLDHTGRISGAIVVSRPVLLSAWLLSVGLLAATVWLVNLIFLRRVCERHLPLPSTRALAARSLLMVGLFFATSGLQDLWAYLSTLLGLFPVGS</sequence>
<gene>
    <name evidence="2" type="ORF">AMJ82_11055</name>
</gene>
<protein>
    <submittedName>
        <fullName evidence="2">Uncharacterized protein</fullName>
    </submittedName>
</protein>
<evidence type="ECO:0000313" key="3">
    <source>
        <dbReference type="Proteomes" id="UP000051717"/>
    </source>
</evidence>
<name>A0A0S8G2G4_UNCT6</name>
<feature type="transmembrane region" description="Helical" evidence="1">
    <location>
        <begin position="6"/>
        <end position="25"/>
    </location>
</feature>
<accession>A0A0S8G2G4</accession>
<feature type="transmembrane region" description="Helical" evidence="1">
    <location>
        <begin position="131"/>
        <end position="150"/>
    </location>
</feature>
<keyword evidence="1" id="KW-0472">Membrane</keyword>
<dbReference type="Proteomes" id="UP000051717">
    <property type="component" value="Unassembled WGS sequence"/>
</dbReference>
<keyword evidence="1" id="KW-0812">Transmembrane</keyword>
<comment type="caution">
    <text evidence="2">The sequence shown here is derived from an EMBL/GenBank/DDBJ whole genome shotgun (WGS) entry which is preliminary data.</text>
</comment>
<dbReference type="EMBL" id="LJUI01000140">
    <property type="protein sequence ID" value="KPK67223.1"/>
    <property type="molecule type" value="Genomic_DNA"/>
</dbReference>
<feature type="transmembrane region" description="Helical" evidence="1">
    <location>
        <begin position="90"/>
        <end position="110"/>
    </location>
</feature>